<keyword evidence="2" id="KW-1185">Reference proteome</keyword>
<name>A0ACC3MZ20_9PEZI</name>
<dbReference type="Proteomes" id="UP001281147">
    <property type="component" value="Unassembled WGS sequence"/>
</dbReference>
<protein>
    <submittedName>
        <fullName evidence="1">Uncharacterized protein</fullName>
    </submittedName>
</protein>
<organism evidence="1 2">
    <name type="scientific">Vermiconidia calcicola</name>
    <dbReference type="NCBI Taxonomy" id="1690605"/>
    <lineage>
        <taxon>Eukaryota</taxon>
        <taxon>Fungi</taxon>
        <taxon>Dikarya</taxon>
        <taxon>Ascomycota</taxon>
        <taxon>Pezizomycotina</taxon>
        <taxon>Dothideomycetes</taxon>
        <taxon>Dothideomycetidae</taxon>
        <taxon>Mycosphaerellales</taxon>
        <taxon>Extremaceae</taxon>
        <taxon>Vermiconidia</taxon>
    </lineage>
</organism>
<dbReference type="EMBL" id="JAUTXU010000119">
    <property type="protein sequence ID" value="KAK3706473.1"/>
    <property type="molecule type" value="Genomic_DNA"/>
</dbReference>
<evidence type="ECO:0000313" key="1">
    <source>
        <dbReference type="EMBL" id="KAK3706473.1"/>
    </source>
</evidence>
<accession>A0ACC3MZ20</accession>
<sequence length="363" mass="39105">MASCTEVLTRKPKNVAVATNPAHELNILEADVPEPGPEECLVHVRATGICGSDVHFWKHGNIGDSVITKDCGLGHESAGIIVKTGGNVKSLQVGDRVAIECGIPCSKPTCDACRTGRYNGCPNMIFYSSPPVDGTLRRYHAHPEAWLHRLPDSISYEEGALLEPLSVALAGIERSGLRMGDALVICGAGPIGIVTLLAANAAGAAPIVITDIDENRLKVAKSLIPRVRTVQVQTEKDAMAVAEDVKKALGQEAKLVMECTGVESSIHTGIYACRFGGTVFIIGVGSKTFQQYPFMHASFREIDIRFQFRYMETYPKAIVLVSEGLIDLKPLVTHRFSLEQAKEAFEAASTPAARAIKVQLLDE</sequence>
<comment type="caution">
    <text evidence="1">The sequence shown here is derived from an EMBL/GenBank/DDBJ whole genome shotgun (WGS) entry which is preliminary data.</text>
</comment>
<gene>
    <name evidence="1" type="ORF">LTR37_012683</name>
</gene>
<proteinExistence type="predicted"/>
<evidence type="ECO:0000313" key="2">
    <source>
        <dbReference type="Proteomes" id="UP001281147"/>
    </source>
</evidence>
<reference evidence="1" key="1">
    <citation type="submission" date="2023-07" db="EMBL/GenBank/DDBJ databases">
        <title>Black Yeasts Isolated from many extreme environments.</title>
        <authorList>
            <person name="Coleine C."/>
            <person name="Stajich J.E."/>
            <person name="Selbmann L."/>
        </authorList>
    </citation>
    <scope>NUCLEOTIDE SEQUENCE</scope>
    <source>
        <strain evidence="1">CCFEE 5714</strain>
    </source>
</reference>